<dbReference type="InterPro" id="IPR001789">
    <property type="entry name" value="Sig_transdc_resp-reg_receiver"/>
</dbReference>
<dbReference type="SUPFAM" id="SSF141868">
    <property type="entry name" value="EAL domain-like"/>
    <property type="match status" value="1"/>
</dbReference>
<dbReference type="AlphaFoldDB" id="V5WIW9"/>
<organism evidence="5 6">
    <name type="scientific">Salinispira pacifica</name>
    <dbReference type="NCBI Taxonomy" id="1307761"/>
    <lineage>
        <taxon>Bacteria</taxon>
        <taxon>Pseudomonadati</taxon>
        <taxon>Spirochaetota</taxon>
        <taxon>Spirochaetia</taxon>
        <taxon>Spirochaetales</taxon>
        <taxon>Spirochaetaceae</taxon>
        <taxon>Salinispira</taxon>
    </lineage>
</organism>
<dbReference type="PROSITE" id="PS50887">
    <property type="entry name" value="GGDEF"/>
    <property type="match status" value="1"/>
</dbReference>
<evidence type="ECO:0000259" key="3">
    <source>
        <dbReference type="PROSITE" id="PS50883"/>
    </source>
</evidence>
<dbReference type="PROSITE" id="PS50883">
    <property type="entry name" value="EAL"/>
    <property type="match status" value="1"/>
</dbReference>
<dbReference type="CDD" id="cd01949">
    <property type="entry name" value="GGDEF"/>
    <property type="match status" value="1"/>
</dbReference>
<dbReference type="SMART" id="SM00448">
    <property type="entry name" value="REC"/>
    <property type="match status" value="1"/>
</dbReference>
<name>V5WIW9_9SPIO</name>
<dbReference type="InterPro" id="IPR050706">
    <property type="entry name" value="Cyclic-di-GMP_PDE-like"/>
</dbReference>
<dbReference type="CDD" id="cd00156">
    <property type="entry name" value="REC"/>
    <property type="match status" value="1"/>
</dbReference>
<dbReference type="InterPro" id="IPR000160">
    <property type="entry name" value="GGDEF_dom"/>
</dbReference>
<reference evidence="5 6" key="1">
    <citation type="journal article" date="2015" name="Stand. Genomic Sci.">
        <title>Complete genome sequence and description of Salinispira pacifica gen. nov., sp. nov., a novel spirochaete isolated form a hypersaline microbial mat.</title>
        <authorList>
            <person name="Ben Hania W."/>
            <person name="Joseph M."/>
            <person name="Schumann P."/>
            <person name="Bunk B."/>
            <person name="Fiebig A."/>
            <person name="Sproer C."/>
            <person name="Klenk H.P."/>
            <person name="Fardeau M.L."/>
            <person name="Spring S."/>
        </authorList>
    </citation>
    <scope>NUCLEOTIDE SEQUENCE [LARGE SCALE GENOMIC DNA]</scope>
    <source>
        <strain evidence="5 6">L21-RPul-D2</strain>
    </source>
</reference>
<accession>V5WIW9</accession>
<dbReference type="Pfam" id="PF11849">
    <property type="entry name" value="DUF3369"/>
    <property type="match status" value="1"/>
</dbReference>
<dbReference type="HOGENOM" id="CLU_000445_70_50_12"/>
<dbReference type="InterPro" id="IPR021800">
    <property type="entry name" value="DUF3369"/>
</dbReference>
<feature type="domain" description="EAL" evidence="3">
    <location>
        <begin position="479"/>
        <end position="733"/>
    </location>
</feature>
<dbReference type="PANTHER" id="PTHR33121">
    <property type="entry name" value="CYCLIC DI-GMP PHOSPHODIESTERASE PDEF"/>
    <property type="match status" value="1"/>
</dbReference>
<dbReference type="Gene3D" id="3.30.70.270">
    <property type="match status" value="1"/>
</dbReference>
<dbReference type="SUPFAM" id="SSF52172">
    <property type="entry name" value="CheY-like"/>
    <property type="match status" value="1"/>
</dbReference>
<dbReference type="GO" id="GO:0000160">
    <property type="term" value="P:phosphorelay signal transduction system"/>
    <property type="evidence" value="ECO:0007669"/>
    <property type="project" value="InterPro"/>
</dbReference>
<dbReference type="EMBL" id="CP006939">
    <property type="protein sequence ID" value="AHC15106.1"/>
    <property type="molecule type" value="Genomic_DNA"/>
</dbReference>
<dbReference type="KEGG" id="slr:L21SP2_1727"/>
<dbReference type="SUPFAM" id="SSF55073">
    <property type="entry name" value="Nucleotide cyclase"/>
    <property type="match status" value="1"/>
</dbReference>
<evidence type="ECO:0000313" key="6">
    <source>
        <dbReference type="Proteomes" id="UP000018680"/>
    </source>
</evidence>
<evidence type="ECO:0000256" key="1">
    <source>
        <dbReference type="PROSITE-ProRule" id="PRU00169"/>
    </source>
</evidence>
<dbReference type="Gene3D" id="3.40.50.2300">
    <property type="match status" value="1"/>
</dbReference>
<protein>
    <submittedName>
        <fullName evidence="5">Diguanylate cyclase/phosphodiesterase (GGDEF &amp; EAL domains) with PAS/PAC sensor(S)</fullName>
    </submittedName>
</protein>
<dbReference type="Pfam" id="PF00990">
    <property type="entry name" value="GGDEF"/>
    <property type="match status" value="1"/>
</dbReference>
<dbReference type="InterPro" id="IPR035919">
    <property type="entry name" value="EAL_sf"/>
</dbReference>
<sequence length="741" mass="83569">MDDLLVFKSENENPSDQGLPWKILVVDDDEQVHKVTSLALSDIRILDRPLHFIHAYSAAEARSMLEQESDIAVILLDVVMEYDNSGLELAKTIRTEMQLDAPRIILRTGQPGYAPELEVIQNYDINDYRMKSELTRTRLITALTTAVRSYQQVHKIKRGEVGMRTIIEATNHIFNTRDHEYYSADIIKYTAKLLNINSPHGLVVIEMRSLGNGGNYRHMYVSGATGKYSQSLNASINDIPQAAVKEEIEHCIDQQSTLFSPNSVAVFFENDGKRGCLFLDTSGPIDQVARSLIEVFAVSIGVGFNNINLITQLNQYAYFDQLSRLPNRTQFLLEVNRLGSEHSNYMLGVLDIDNFSAVNNALGHKNGDLLIQAIADRLANSLPGDLLIARIGGDTFGLLGPADMMNPDDLLRPFDRPFVIKNTPFPIGATLGLAPVEPMHAQSFSVLKNADMAMKMAKHTTGISFMYYSEDMARAAEQRLEITKDLHPALARNEFEVYYQPQVDLTTNKLTGVESLVRWIKSDGTIIRPDHFIPVAESTGVIIDIGKQVFRKSCRQAREWREKGMLNFKIAINVSVRQFSDPDFVPSLKQILREEEVESSYFELEITESTLMNEVESTIKLLEELNDVGFAISIDDFGTGYSSLNYLLRLPIQRLKVDRSFVMNVEHDEKARTISGLIVSMANNLGIMTIAEGIETEGQLEFIRNLGCKDAQGFYYSKPVNCTEFEKWYKEFKKQGEKHEG</sequence>
<dbReference type="PANTHER" id="PTHR33121:SF70">
    <property type="entry name" value="SIGNALING PROTEIN YKOW"/>
    <property type="match status" value="1"/>
</dbReference>
<feature type="domain" description="Response regulatory" evidence="2">
    <location>
        <begin position="22"/>
        <end position="146"/>
    </location>
</feature>
<dbReference type="STRING" id="1307761.L21SP2_1727"/>
<evidence type="ECO:0000313" key="5">
    <source>
        <dbReference type="EMBL" id="AHC15106.1"/>
    </source>
</evidence>
<feature type="modified residue" description="4-aspartylphosphate" evidence="1">
    <location>
        <position position="77"/>
    </location>
</feature>
<dbReference type="eggNOG" id="COG5001">
    <property type="taxonomic scope" value="Bacteria"/>
</dbReference>
<dbReference type="GO" id="GO:0071111">
    <property type="term" value="F:cyclic-guanylate-specific phosphodiesterase activity"/>
    <property type="evidence" value="ECO:0007669"/>
    <property type="project" value="InterPro"/>
</dbReference>
<dbReference type="Pfam" id="PF00563">
    <property type="entry name" value="EAL"/>
    <property type="match status" value="1"/>
</dbReference>
<keyword evidence="1" id="KW-0597">Phosphoprotein</keyword>
<dbReference type="SMART" id="SM00052">
    <property type="entry name" value="EAL"/>
    <property type="match status" value="1"/>
</dbReference>
<dbReference type="CDD" id="cd01948">
    <property type="entry name" value="EAL"/>
    <property type="match status" value="1"/>
</dbReference>
<evidence type="ECO:0000259" key="4">
    <source>
        <dbReference type="PROSITE" id="PS50887"/>
    </source>
</evidence>
<dbReference type="InterPro" id="IPR001633">
    <property type="entry name" value="EAL_dom"/>
</dbReference>
<feature type="domain" description="GGDEF" evidence="4">
    <location>
        <begin position="343"/>
        <end position="471"/>
    </location>
</feature>
<keyword evidence="6" id="KW-1185">Reference proteome</keyword>
<dbReference type="Proteomes" id="UP000018680">
    <property type="component" value="Chromosome"/>
</dbReference>
<dbReference type="InterPro" id="IPR043128">
    <property type="entry name" value="Rev_trsase/Diguanyl_cyclase"/>
</dbReference>
<dbReference type="PROSITE" id="PS50110">
    <property type="entry name" value="RESPONSE_REGULATORY"/>
    <property type="match status" value="1"/>
</dbReference>
<dbReference type="NCBIfam" id="TIGR00254">
    <property type="entry name" value="GGDEF"/>
    <property type="match status" value="1"/>
</dbReference>
<dbReference type="InterPro" id="IPR011006">
    <property type="entry name" value="CheY-like_superfamily"/>
</dbReference>
<dbReference type="Gene3D" id="3.20.20.450">
    <property type="entry name" value="EAL domain"/>
    <property type="match status" value="1"/>
</dbReference>
<gene>
    <name evidence="5" type="ORF">L21SP2_1727</name>
</gene>
<evidence type="ECO:0000259" key="2">
    <source>
        <dbReference type="PROSITE" id="PS50110"/>
    </source>
</evidence>
<dbReference type="PATRIC" id="fig|1307761.3.peg.1721"/>
<dbReference type="InterPro" id="IPR029787">
    <property type="entry name" value="Nucleotide_cyclase"/>
</dbReference>
<proteinExistence type="predicted"/>
<dbReference type="SMART" id="SM00267">
    <property type="entry name" value="GGDEF"/>
    <property type="match status" value="1"/>
</dbReference>